<name>A0A917DDJ9_9FLAO</name>
<evidence type="ECO:0000313" key="2">
    <source>
        <dbReference type="Proteomes" id="UP000625735"/>
    </source>
</evidence>
<comment type="caution">
    <text evidence="1">The sequence shown here is derived from an EMBL/GenBank/DDBJ whole genome shotgun (WGS) entry which is preliminary data.</text>
</comment>
<dbReference type="Pfam" id="PF05096">
    <property type="entry name" value="Glu_cyclase_2"/>
    <property type="match status" value="1"/>
</dbReference>
<dbReference type="Proteomes" id="UP000625735">
    <property type="component" value="Unassembled WGS sequence"/>
</dbReference>
<organism evidence="1 2">
    <name type="scientific">Flavobacterium orientale</name>
    <dbReference type="NCBI Taxonomy" id="1756020"/>
    <lineage>
        <taxon>Bacteria</taxon>
        <taxon>Pseudomonadati</taxon>
        <taxon>Bacteroidota</taxon>
        <taxon>Flavobacteriia</taxon>
        <taxon>Flavobacteriales</taxon>
        <taxon>Flavobacteriaceae</taxon>
        <taxon>Flavobacterium</taxon>
    </lineage>
</organism>
<gene>
    <name evidence="1" type="ORF">GCM10011343_18890</name>
</gene>
<dbReference type="SUPFAM" id="SSF63825">
    <property type="entry name" value="YWTD domain"/>
    <property type="match status" value="1"/>
</dbReference>
<protein>
    <submittedName>
        <fullName evidence="1">Glutamine cyclotransferase</fullName>
    </submittedName>
</protein>
<sequence length="359" mass="40979">MKKRNLLSFILLSTLLFSCDDSKKDKSDWFSFNTSVIKSQYNPSESATFEIVNAKNKAIDSIIYYVNNKKIGRVNGNEKLNFAFANEKLGYQNIKALIYFEKEYVETTYRSELVSNIEPKILSYSIVNVYPHDIKAYTQGLEFHRDTLYEGTGNGEGAGTRTKGKSSLRKTDYKTGKVHQIVELTDDLFGEGITILNNKVYQLTWTSLVGFVYNADNLERIKTFNYTKRIQGWGLCNDGTNLYQTDGTEKIWIMNPETFEMTDYINVYAGASKIKALNELEWIDGKIFGNVYQKDAIAIINPKTGAIEGIINLSELKKQVTQHPDIDVLNGIAYNPKTKTIFVTGKNWDKMFELKVNFD</sequence>
<dbReference type="PANTHER" id="PTHR31270:SF1">
    <property type="entry name" value="GLUTAMINYL-PEPTIDE CYCLOTRANSFERASE"/>
    <property type="match status" value="1"/>
</dbReference>
<evidence type="ECO:0000313" key="1">
    <source>
        <dbReference type="EMBL" id="GGD28936.1"/>
    </source>
</evidence>
<dbReference type="GO" id="GO:0016603">
    <property type="term" value="F:glutaminyl-peptide cyclotransferase activity"/>
    <property type="evidence" value="ECO:0007669"/>
    <property type="project" value="InterPro"/>
</dbReference>
<proteinExistence type="predicted"/>
<dbReference type="InterPro" id="IPR007788">
    <property type="entry name" value="QCT"/>
</dbReference>
<dbReference type="PROSITE" id="PS51257">
    <property type="entry name" value="PROKAR_LIPOPROTEIN"/>
    <property type="match status" value="1"/>
</dbReference>
<accession>A0A917DDJ9</accession>
<reference evidence="1" key="2">
    <citation type="submission" date="2020-09" db="EMBL/GenBank/DDBJ databases">
        <authorList>
            <person name="Sun Q."/>
            <person name="Zhou Y."/>
        </authorList>
    </citation>
    <scope>NUCLEOTIDE SEQUENCE</scope>
    <source>
        <strain evidence="1">CGMCC 1.12506</strain>
    </source>
</reference>
<dbReference type="RefSeq" id="WP_188362317.1">
    <property type="nucleotide sequence ID" value="NZ_BMFG01000006.1"/>
</dbReference>
<reference evidence="1" key="1">
    <citation type="journal article" date="2014" name="Int. J. Syst. Evol. Microbiol.">
        <title>Complete genome sequence of Corynebacterium casei LMG S-19264T (=DSM 44701T), isolated from a smear-ripened cheese.</title>
        <authorList>
            <consortium name="US DOE Joint Genome Institute (JGI-PGF)"/>
            <person name="Walter F."/>
            <person name="Albersmeier A."/>
            <person name="Kalinowski J."/>
            <person name="Ruckert C."/>
        </authorList>
    </citation>
    <scope>NUCLEOTIDE SEQUENCE</scope>
    <source>
        <strain evidence="1">CGMCC 1.12506</strain>
    </source>
</reference>
<dbReference type="EMBL" id="BMFG01000006">
    <property type="protein sequence ID" value="GGD28936.1"/>
    <property type="molecule type" value="Genomic_DNA"/>
</dbReference>
<keyword evidence="2" id="KW-1185">Reference proteome</keyword>
<dbReference type="PANTHER" id="PTHR31270">
    <property type="entry name" value="GLUTAMINYL-PEPTIDE CYCLOTRANSFERASE"/>
    <property type="match status" value="1"/>
</dbReference>
<dbReference type="AlphaFoldDB" id="A0A917DDJ9"/>